<dbReference type="NCBIfam" id="TIGR00628">
    <property type="entry name" value="ung"/>
    <property type="match status" value="1"/>
</dbReference>
<dbReference type="EC" id="3.2.2.27" evidence="7 9"/>
<evidence type="ECO:0000256" key="10">
    <source>
        <dbReference type="SAM" id="MobiDB-lite"/>
    </source>
</evidence>
<feature type="compositionally biased region" description="Basic and acidic residues" evidence="10">
    <location>
        <begin position="1"/>
        <end position="11"/>
    </location>
</feature>
<dbReference type="Gene3D" id="3.40.470.10">
    <property type="entry name" value="Uracil-DNA glycosylase-like domain"/>
    <property type="match status" value="1"/>
</dbReference>
<dbReference type="PROSITE" id="PS00130">
    <property type="entry name" value="U_DNA_GLYCOSYLASE"/>
    <property type="match status" value="1"/>
</dbReference>
<dbReference type="SMART" id="SM00987">
    <property type="entry name" value="UreE_C"/>
    <property type="match status" value="1"/>
</dbReference>
<dbReference type="InterPro" id="IPR036895">
    <property type="entry name" value="Uracil-DNA_glycosylase-like_sf"/>
</dbReference>
<dbReference type="NCBIfam" id="NF003589">
    <property type="entry name" value="PRK05254.1-2"/>
    <property type="match status" value="1"/>
</dbReference>
<evidence type="ECO:0000256" key="9">
    <source>
        <dbReference type="RuleBase" id="RU003780"/>
    </source>
</evidence>
<dbReference type="Proteomes" id="UP001140094">
    <property type="component" value="Unassembled WGS sequence"/>
</dbReference>
<comment type="catalytic activity">
    <reaction evidence="7 9">
        <text>Hydrolyzes single-stranded DNA or mismatched double-stranded DNA and polynucleotides, releasing free uracil.</text>
        <dbReference type="EC" id="3.2.2.27"/>
    </reaction>
</comment>
<comment type="subcellular location">
    <subcellularLocation>
        <location evidence="7">Mitochondrion</location>
    </subcellularLocation>
    <subcellularLocation>
        <location evidence="7">Nucleus</location>
    </subcellularLocation>
</comment>
<name>A0A9W8LUU7_9FUNG</name>
<feature type="region of interest" description="Disordered" evidence="10">
    <location>
        <begin position="311"/>
        <end position="339"/>
    </location>
</feature>
<evidence type="ECO:0000256" key="6">
    <source>
        <dbReference type="ARBA" id="ARBA00023242"/>
    </source>
</evidence>
<dbReference type="InterPro" id="IPR018085">
    <property type="entry name" value="Ura-DNA_Glyclase_AS"/>
</dbReference>
<evidence type="ECO:0000259" key="11">
    <source>
        <dbReference type="SMART" id="SM00986"/>
    </source>
</evidence>
<evidence type="ECO:0000256" key="1">
    <source>
        <dbReference type="ARBA" id="ARBA00008184"/>
    </source>
</evidence>
<comment type="similarity">
    <text evidence="1 7 9">Belongs to the uracil-DNA glycosylase (UDG) superfamily. UNG family.</text>
</comment>
<sequence>MAAQVEDDKTRVGKRKTLDSYFKGPSKKIASSSNEKPKEAKKQIPATSDSSYVSKLDPTEYRLELATIDGSWLVRLAPELNKPYFHELKRFLKQQEAAGKQVYPAARDVYSWSRFAPLPQVKVVILGQDPYHGPNQAHGLAFSVRPQVPIPPSLLNMYKGLERDYPNEFTRPKHGHLRGWAQQGVLLLNAALTVERSKANAHAGKGWELLTDRVIELVNEERENVVFMLWGSYAQKKGKSVDKKKHLVLKSVHPSPLSAHRGFFDAGHFRKANEYLEEHGEKPIDWSYLPEEENDPLTSPEFQAAKALELPSTSTAVQEEAEKKALDISDSENTNSALV</sequence>
<keyword evidence="12" id="KW-0326">Glycosidase</keyword>
<feature type="active site" description="Proton acceptor" evidence="7 8">
    <location>
        <position position="129"/>
    </location>
</feature>
<dbReference type="PANTHER" id="PTHR11264">
    <property type="entry name" value="URACIL-DNA GLYCOSYLASE"/>
    <property type="match status" value="1"/>
</dbReference>
<evidence type="ECO:0000256" key="2">
    <source>
        <dbReference type="ARBA" id="ARBA00022763"/>
    </source>
</evidence>
<keyword evidence="6 7" id="KW-0539">Nucleus</keyword>
<keyword evidence="2 7" id="KW-0227">DNA damage</keyword>
<reference evidence="12" key="1">
    <citation type="submission" date="2022-07" db="EMBL/GenBank/DDBJ databases">
        <title>Phylogenomic reconstructions and comparative analyses of Kickxellomycotina fungi.</title>
        <authorList>
            <person name="Reynolds N.K."/>
            <person name="Stajich J.E."/>
            <person name="Barry K."/>
            <person name="Grigoriev I.V."/>
            <person name="Crous P."/>
            <person name="Smith M.E."/>
        </authorList>
    </citation>
    <scope>NUCLEOTIDE SEQUENCE</scope>
    <source>
        <strain evidence="12">NRRL 1565</strain>
    </source>
</reference>
<dbReference type="NCBIfam" id="NF003592">
    <property type="entry name" value="PRK05254.1-5"/>
    <property type="match status" value="1"/>
</dbReference>
<dbReference type="EMBL" id="JANBUO010000334">
    <property type="protein sequence ID" value="KAJ2805014.1"/>
    <property type="molecule type" value="Genomic_DNA"/>
</dbReference>
<evidence type="ECO:0000256" key="7">
    <source>
        <dbReference type="HAMAP-Rule" id="MF_03166"/>
    </source>
</evidence>
<dbReference type="NCBIfam" id="NF003588">
    <property type="entry name" value="PRK05254.1-1"/>
    <property type="match status" value="1"/>
</dbReference>
<dbReference type="CDD" id="cd10027">
    <property type="entry name" value="UDG-F1-like"/>
    <property type="match status" value="1"/>
</dbReference>
<dbReference type="GO" id="GO:0005739">
    <property type="term" value="C:mitochondrion"/>
    <property type="evidence" value="ECO:0007669"/>
    <property type="project" value="UniProtKB-SubCell"/>
</dbReference>
<dbReference type="SUPFAM" id="SSF52141">
    <property type="entry name" value="Uracil-DNA glycosylase-like"/>
    <property type="match status" value="1"/>
</dbReference>
<dbReference type="HAMAP" id="MF_00148">
    <property type="entry name" value="UDG"/>
    <property type="match status" value="1"/>
</dbReference>
<evidence type="ECO:0000256" key="4">
    <source>
        <dbReference type="ARBA" id="ARBA00023128"/>
    </source>
</evidence>
<organism evidence="12 13">
    <name type="scientific">Coemansia guatemalensis</name>
    <dbReference type="NCBI Taxonomy" id="2761395"/>
    <lineage>
        <taxon>Eukaryota</taxon>
        <taxon>Fungi</taxon>
        <taxon>Fungi incertae sedis</taxon>
        <taxon>Zoopagomycota</taxon>
        <taxon>Kickxellomycotina</taxon>
        <taxon>Kickxellomycetes</taxon>
        <taxon>Kickxellales</taxon>
        <taxon>Kickxellaceae</taxon>
        <taxon>Coemansia</taxon>
    </lineage>
</organism>
<evidence type="ECO:0000256" key="5">
    <source>
        <dbReference type="ARBA" id="ARBA00023204"/>
    </source>
</evidence>
<keyword evidence="5 7" id="KW-0234">DNA repair</keyword>
<evidence type="ECO:0000313" key="12">
    <source>
        <dbReference type="EMBL" id="KAJ2805014.1"/>
    </source>
</evidence>
<dbReference type="NCBIfam" id="NF003591">
    <property type="entry name" value="PRK05254.1-4"/>
    <property type="match status" value="1"/>
</dbReference>
<feature type="region of interest" description="Disordered" evidence="10">
    <location>
        <begin position="1"/>
        <end position="52"/>
    </location>
</feature>
<comment type="function">
    <text evidence="7 9">Excises uracil residues from the DNA which can arise as a result of misincorporation of dUMP residues by DNA polymerase or due to deamination of cytosine.</text>
</comment>
<keyword evidence="3 7" id="KW-0378">Hydrolase</keyword>
<accession>A0A9W8LUU7</accession>
<dbReference type="PANTHER" id="PTHR11264:SF0">
    <property type="entry name" value="URACIL-DNA GLYCOSYLASE"/>
    <property type="match status" value="1"/>
</dbReference>
<dbReference type="Pfam" id="PF03167">
    <property type="entry name" value="UDG"/>
    <property type="match status" value="1"/>
</dbReference>
<evidence type="ECO:0000256" key="3">
    <source>
        <dbReference type="ARBA" id="ARBA00022801"/>
    </source>
</evidence>
<dbReference type="InterPro" id="IPR005122">
    <property type="entry name" value="Uracil-DNA_glycosylase-like"/>
</dbReference>
<comment type="caution">
    <text evidence="12">The sequence shown here is derived from an EMBL/GenBank/DDBJ whole genome shotgun (WGS) entry which is preliminary data.</text>
</comment>
<protein>
    <recommendedName>
        <fullName evidence="7 9">Uracil-DNA glycosylase</fullName>
        <shortName evidence="7">UDG</shortName>
        <ecNumber evidence="7 9">3.2.2.27</ecNumber>
    </recommendedName>
</protein>
<keyword evidence="4 7" id="KW-0496">Mitochondrion</keyword>
<dbReference type="SMART" id="SM00986">
    <property type="entry name" value="UDG"/>
    <property type="match status" value="1"/>
</dbReference>
<keyword evidence="13" id="KW-1185">Reference proteome</keyword>
<proteinExistence type="inferred from homology"/>
<dbReference type="GO" id="GO:0004844">
    <property type="term" value="F:uracil DNA N-glycosylase activity"/>
    <property type="evidence" value="ECO:0007669"/>
    <property type="project" value="UniProtKB-UniRule"/>
</dbReference>
<dbReference type="OrthoDB" id="10031947at2759"/>
<evidence type="ECO:0000256" key="8">
    <source>
        <dbReference type="PROSITE-ProRule" id="PRU10072"/>
    </source>
</evidence>
<dbReference type="AlphaFoldDB" id="A0A9W8LUU7"/>
<gene>
    <name evidence="12" type="primary">UNG1_2</name>
    <name evidence="7" type="synonym">UNG1</name>
    <name evidence="12" type="ORF">H4R20_002264</name>
</gene>
<feature type="domain" description="Uracil-DNA glycosylase-like" evidence="11">
    <location>
        <begin position="114"/>
        <end position="276"/>
    </location>
</feature>
<dbReference type="FunFam" id="3.40.470.10:FF:000007">
    <property type="entry name" value="Uracil-DNA glycosylase"/>
    <property type="match status" value="1"/>
</dbReference>
<evidence type="ECO:0000313" key="13">
    <source>
        <dbReference type="Proteomes" id="UP001140094"/>
    </source>
</evidence>
<dbReference type="GO" id="GO:0097510">
    <property type="term" value="P:base-excision repair, AP site formation via deaminated base removal"/>
    <property type="evidence" value="ECO:0007669"/>
    <property type="project" value="TreeGrafter"/>
</dbReference>
<dbReference type="InterPro" id="IPR002043">
    <property type="entry name" value="UDG_fam1"/>
</dbReference>
<dbReference type="GO" id="GO:0005634">
    <property type="term" value="C:nucleus"/>
    <property type="evidence" value="ECO:0007669"/>
    <property type="project" value="UniProtKB-SubCell"/>
</dbReference>